<feature type="non-terminal residue" evidence="1">
    <location>
        <position position="81"/>
    </location>
</feature>
<dbReference type="AlphaFoldDB" id="A0A383E3G2"/>
<protein>
    <submittedName>
        <fullName evidence="1">Uncharacterized protein</fullName>
    </submittedName>
</protein>
<name>A0A383E3G2_9ZZZZ</name>
<gene>
    <name evidence="1" type="ORF">METZ01_LOCUS504216</name>
</gene>
<proteinExistence type="predicted"/>
<organism evidence="1">
    <name type="scientific">marine metagenome</name>
    <dbReference type="NCBI Taxonomy" id="408172"/>
    <lineage>
        <taxon>unclassified sequences</taxon>
        <taxon>metagenomes</taxon>
        <taxon>ecological metagenomes</taxon>
    </lineage>
</organism>
<reference evidence="1" key="1">
    <citation type="submission" date="2018-05" db="EMBL/GenBank/DDBJ databases">
        <authorList>
            <person name="Lanie J.A."/>
            <person name="Ng W.-L."/>
            <person name="Kazmierczak K.M."/>
            <person name="Andrzejewski T.M."/>
            <person name="Davidsen T.M."/>
            <person name="Wayne K.J."/>
            <person name="Tettelin H."/>
            <person name="Glass J.I."/>
            <person name="Rusch D."/>
            <person name="Podicherti R."/>
            <person name="Tsui H.-C.T."/>
            <person name="Winkler M.E."/>
        </authorList>
    </citation>
    <scope>NUCLEOTIDE SEQUENCE</scope>
</reference>
<sequence length="81" mass="9163">SAGHGWGRLRRHLDDRPAKAGHLYCICHIRRALLLHLSSVNISGERFGRSRPACSGSCRYTDLIRNRRQHRADPCCVIDGL</sequence>
<accession>A0A383E3G2</accession>
<dbReference type="EMBL" id="UINC01222535">
    <property type="protein sequence ID" value="SVE51362.1"/>
    <property type="molecule type" value="Genomic_DNA"/>
</dbReference>
<feature type="non-terminal residue" evidence="1">
    <location>
        <position position="1"/>
    </location>
</feature>
<evidence type="ECO:0000313" key="1">
    <source>
        <dbReference type="EMBL" id="SVE51362.1"/>
    </source>
</evidence>